<name>A0A0A9DLG9_ARUDO</name>
<protein>
    <submittedName>
        <fullName evidence="1">Uncharacterized protein</fullName>
    </submittedName>
</protein>
<dbReference type="EMBL" id="GBRH01209284">
    <property type="protein sequence ID" value="JAD88611.1"/>
    <property type="molecule type" value="Transcribed_RNA"/>
</dbReference>
<proteinExistence type="predicted"/>
<reference evidence="1" key="1">
    <citation type="submission" date="2014-09" db="EMBL/GenBank/DDBJ databases">
        <authorList>
            <person name="Magalhaes I.L.F."/>
            <person name="Oliveira U."/>
            <person name="Santos F.R."/>
            <person name="Vidigal T.H.D.A."/>
            <person name="Brescovit A.D."/>
            <person name="Santos A.J."/>
        </authorList>
    </citation>
    <scope>NUCLEOTIDE SEQUENCE</scope>
    <source>
        <tissue evidence="1">Shoot tissue taken approximately 20 cm above the soil surface</tissue>
    </source>
</reference>
<reference evidence="1" key="2">
    <citation type="journal article" date="2015" name="Data Brief">
        <title>Shoot transcriptome of the giant reed, Arundo donax.</title>
        <authorList>
            <person name="Barrero R.A."/>
            <person name="Guerrero F.D."/>
            <person name="Moolhuijzen P."/>
            <person name="Goolsby J.A."/>
            <person name="Tidwell J."/>
            <person name="Bellgard S.E."/>
            <person name="Bellgard M.I."/>
        </authorList>
    </citation>
    <scope>NUCLEOTIDE SEQUENCE</scope>
    <source>
        <tissue evidence="1">Shoot tissue taken approximately 20 cm above the soil surface</tissue>
    </source>
</reference>
<sequence length="54" mass="6340">MENSEYERNKADELLRRLREPHSHAARELDGSVTLCMRKKMYEKNCSVPGLFSL</sequence>
<evidence type="ECO:0000313" key="1">
    <source>
        <dbReference type="EMBL" id="JAD88611.1"/>
    </source>
</evidence>
<dbReference type="AlphaFoldDB" id="A0A0A9DLG9"/>
<organism evidence="1">
    <name type="scientific">Arundo donax</name>
    <name type="common">Giant reed</name>
    <name type="synonym">Donax arundinaceus</name>
    <dbReference type="NCBI Taxonomy" id="35708"/>
    <lineage>
        <taxon>Eukaryota</taxon>
        <taxon>Viridiplantae</taxon>
        <taxon>Streptophyta</taxon>
        <taxon>Embryophyta</taxon>
        <taxon>Tracheophyta</taxon>
        <taxon>Spermatophyta</taxon>
        <taxon>Magnoliopsida</taxon>
        <taxon>Liliopsida</taxon>
        <taxon>Poales</taxon>
        <taxon>Poaceae</taxon>
        <taxon>PACMAD clade</taxon>
        <taxon>Arundinoideae</taxon>
        <taxon>Arundineae</taxon>
        <taxon>Arundo</taxon>
    </lineage>
</organism>
<accession>A0A0A9DLG9</accession>